<proteinExistence type="predicted"/>
<organism evidence="1 2">
    <name type="scientific">Rhodopirellula halodulae</name>
    <dbReference type="NCBI Taxonomy" id="2894198"/>
    <lineage>
        <taxon>Bacteria</taxon>
        <taxon>Pseudomonadati</taxon>
        <taxon>Planctomycetota</taxon>
        <taxon>Planctomycetia</taxon>
        <taxon>Pirellulales</taxon>
        <taxon>Pirellulaceae</taxon>
        <taxon>Rhodopirellula</taxon>
    </lineage>
</organism>
<keyword evidence="2" id="KW-1185">Reference proteome</keyword>
<sequence>MATDLTRGAYSGRETKLYYNSATHASPTWVEIKRARNIQTNRGPALSDIEFHGASETKAIPGYKKFAGSFELVRKRGADTVYDAIIAAREAGSIIELVHLNGSITDDDSKGWMCPVLLGETSDTANGGDGVAVTIPFQAADAFDSSGDEVNYQAFSGSSS</sequence>
<protein>
    <recommendedName>
        <fullName evidence="3">Phage major tail protein 2</fullName>
    </recommendedName>
</protein>
<comment type="caution">
    <text evidence="1">The sequence shown here is derived from an EMBL/GenBank/DDBJ whole genome shotgun (WGS) entry which is preliminary data.</text>
</comment>
<gene>
    <name evidence="1" type="ORF">LOC71_22315</name>
</gene>
<evidence type="ECO:0000313" key="1">
    <source>
        <dbReference type="EMBL" id="MCC9645021.1"/>
    </source>
</evidence>
<name>A0ABS8NND0_9BACT</name>
<dbReference type="RefSeq" id="WP_230276676.1">
    <property type="nucleotide sequence ID" value="NZ_JAJKFW010000062.1"/>
</dbReference>
<accession>A0ABS8NND0</accession>
<evidence type="ECO:0000313" key="2">
    <source>
        <dbReference type="Proteomes" id="UP001430306"/>
    </source>
</evidence>
<dbReference type="Proteomes" id="UP001430306">
    <property type="component" value="Unassembled WGS sequence"/>
</dbReference>
<reference evidence="1" key="1">
    <citation type="submission" date="2021-11" db="EMBL/GenBank/DDBJ databases">
        <title>Genome sequence.</title>
        <authorList>
            <person name="Sun Q."/>
        </authorList>
    </citation>
    <scope>NUCLEOTIDE SEQUENCE</scope>
    <source>
        <strain evidence="1">JC740</strain>
    </source>
</reference>
<evidence type="ECO:0008006" key="3">
    <source>
        <dbReference type="Google" id="ProtNLM"/>
    </source>
</evidence>
<dbReference type="EMBL" id="JAJKFW010000062">
    <property type="protein sequence ID" value="MCC9645021.1"/>
    <property type="molecule type" value="Genomic_DNA"/>
</dbReference>